<dbReference type="GO" id="GO:0005737">
    <property type="term" value="C:cytoplasm"/>
    <property type="evidence" value="ECO:0007669"/>
    <property type="project" value="InterPro"/>
</dbReference>
<dbReference type="InterPro" id="IPR014944">
    <property type="entry name" value="Toxin_SymE-like"/>
</dbReference>
<name>A0A246GLV8_9FLAO</name>
<sequence length="60" mass="7110">MKTKQLKVYTKYSPRAYNQYKQVAEIRLNGIWLEQLGFTPHTPINVSYENQKIILTPKNL</sequence>
<comment type="caution">
    <text evidence="2">The sequence shown here is derived from an EMBL/GenBank/DDBJ whole genome shotgun (WGS) entry which is preliminary data.</text>
</comment>
<dbReference type="EMBL" id="MTCZ01000001">
    <property type="protein sequence ID" value="OWP85395.1"/>
    <property type="molecule type" value="Genomic_DNA"/>
</dbReference>
<dbReference type="GO" id="GO:0016788">
    <property type="term" value="F:hydrolase activity, acting on ester bonds"/>
    <property type="evidence" value="ECO:0007669"/>
    <property type="project" value="InterPro"/>
</dbReference>
<accession>A0A246GLV8</accession>
<organism evidence="2 3">
    <name type="scientific">Flavobacterium davisii</name>
    <dbReference type="NCBI Taxonomy" id="2906077"/>
    <lineage>
        <taxon>Bacteria</taxon>
        <taxon>Pseudomonadati</taxon>
        <taxon>Bacteroidota</taxon>
        <taxon>Flavobacteriia</taxon>
        <taxon>Flavobacteriales</taxon>
        <taxon>Flavobacteriaceae</taxon>
        <taxon>Flavobacterium</taxon>
    </lineage>
</organism>
<dbReference type="AlphaFoldDB" id="A0A246GLV8"/>
<evidence type="ECO:0000313" key="3">
    <source>
        <dbReference type="Proteomes" id="UP000197768"/>
    </source>
</evidence>
<dbReference type="GO" id="GO:0016070">
    <property type="term" value="P:RNA metabolic process"/>
    <property type="evidence" value="ECO:0007669"/>
    <property type="project" value="InterPro"/>
</dbReference>
<dbReference type="Pfam" id="PF08845">
    <property type="entry name" value="SymE_toxin"/>
    <property type="match status" value="1"/>
</dbReference>
<dbReference type="Proteomes" id="UP000197768">
    <property type="component" value="Unassembled WGS sequence"/>
</dbReference>
<reference evidence="2 3" key="1">
    <citation type="journal article" date="2017" name="Infect. Genet. Evol.">
        <title>Comparative genome analysis of fish pathogen Flavobacterium columnare reveals extensive sequence diversity within the species.</title>
        <authorList>
            <person name="Kayansamruaj P."/>
            <person name="Dong H.T."/>
            <person name="Hirono I."/>
            <person name="Kondo H."/>
            <person name="Senapin S."/>
            <person name="Rodkhum C."/>
        </authorList>
    </citation>
    <scope>NUCLEOTIDE SEQUENCE [LARGE SCALE GENOMIC DNA]</scope>
    <source>
        <strain evidence="2 3">1215</strain>
    </source>
</reference>
<dbReference type="GO" id="GO:0003723">
    <property type="term" value="F:RNA binding"/>
    <property type="evidence" value="ECO:0007669"/>
    <property type="project" value="InterPro"/>
</dbReference>
<proteinExistence type="predicted"/>
<evidence type="ECO:0000259" key="1">
    <source>
        <dbReference type="Pfam" id="PF08845"/>
    </source>
</evidence>
<evidence type="ECO:0000313" key="2">
    <source>
        <dbReference type="EMBL" id="OWP85395.1"/>
    </source>
</evidence>
<feature type="domain" description="Toxin SymE-like" evidence="1">
    <location>
        <begin position="5"/>
        <end position="57"/>
    </location>
</feature>
<protein>
    <recommendedName>
        <fullName evidence="1">Toxin SymE-like domain-containing protein</fullName>
    </recommendedName>
</protein>
<gene>
    <name evidence="2" type="ORF">BWK59_00005</name>
</gene>
<dbReference type="RefSeq" id="WP_088389944.1">
    <property type="nucleotide sequence ID" value="NZ_CP097869.1"/>
</dbReference>